<evidence type="ECO:0000313" key="3">
    <source>
        <dbReference type="Proteomes" id="UP000772434"/>
    </source>
</evidence>
<dbReference type="Proteomes" id="UP000772434">
    <property type="component" value="Unassembled WGS sequence"/>
</dbReference>
<evidence type="ECO:0000259" key="1">
    <source>
        <dbReference type="PROSITE" id="PS50053"/>
    </source>
</evidence>
<dbReference type="PANTHER" id="PTHR10666">
    <property type="entry name" value="UBIQUITIN"/>
    <property type="match status" value="1"/>
</dbReference>
<dbReference type="InterPro" id="IPR019956">
    <property type="entry name" value="Ubiquitin_dom"/>
</dbReference>
<keyword evidence="3" id="KW-1185">Reference proteome</keyword>
<dbReference type="OrthoDB" id="428577at2759"/>
<feature type="non-terminal residue" evidence="2">
    <location>
        <position position="548"/>
    </location>
</feature>
<dbReference type="SMART" id="SM00213">
    <property type="entry name" value="UBQ"/>
    <property type="match status" value="1"/>
</dbReference>
<sequence length="548" mass="60566">MLIGKINVVVQGPQGSVDLGNFSSPLEYDTIAKSLVTKGIEPPTSGAFAVLDKEEFHLRVSGRKPSSKSIINLRKIRSESVCVHDDLNFSFERTIRVPDNGKEHPLPPGLGSFQLFNVADYADKLPPSIVARGGVFISMYQREAMWMSFRNSGTDRYAVKVSVGNINALTADGISTSPGVVRQFVAMHWELTGGEDIGGQTFTCEHLGKPLDLFKTPRQLGLKQGDSVTMEDCRDRELKCGENLYTDLLKITLRITFYTGMPIIIKTMTGKEITIFCESSDTIDNIKAMIQDKEGIPPDQQRLINAGRQLEDGRTLSDYNIRRGASLILVLRLVGGGFYGPMGFAAGGSITQKITKDRWPIAAYDQTNPICLQVHVLNSVMFSLVTGLPPPKCPVSAKTYLEAGLPWFTLYDEQPLANNTAGRSRLRDVKSVGAIDLVRKKKRQPPLQGACSSCGSSMPTFKLSPCDHLLCEDCDSWMDWMEARVCVIQGCKAKVERKKRISAPMPEPGEEDEDGVDDLTMDERIIELKRCAQRGIVATFRLKKFSVS</sequence>
<proteinExistence type="predicted"/>
<comment type="caution">
    <text evidence="2">The sequence shown here is derived from an EMBL/GenBank/DDBJ whole genome shotgun (WGS) entry which is preliminary data.</text>
</comment>
<dbReference type="InterPro" id="IPR000626">
    <property type="entry name" value="Ubiquitin-like_dom"/>
</dbReference>
<organism evidence="2 3">
    <name type="scientific">Rhodocollybia butyracea</name>
    <dbReference type="NCBI Taxonomy" id="206335"/>
    <lineage>
        <taxon>Eukaryota</taxon>
        <taxon>Fungi</taxon>
        <taxon>Dikarya</taxon>
        <taxon>Basidiomycota</taxon>
        <taxon>Agaricomycotina</taxon>
        <taxon>Agaricomycetes</taxon>
        <taxon>Agaricomycetidae</taxon>
        <taxon>Agaricales</taxon>
        <taxon>Marasmiineae</taxon>
        <taxon>Omphalotaceae</taxon>
        <taxon>Rhodocollybia</taxon>
    </lineage>
</organism>
<gene>
    <name evidence="2" type="ORF">BDP27DRAFT_1341354</name>
</gene>
<dbReference type="SUPFAM" id="SSF54236">
    <property type="entry name" value="Ubiquitin-like"/>
    <property type="match status" value="1"/>
</dbReference>
<dbReference type="AlphaFoldDB" id="A0A9P5P9N8"/>
<dbReference type="InterPro" id="IPR029071">
    <property type="entry name" value="Ubiquitin-like_domsf"/>
</dbReference>
<dbReference type="PROSITE" id="PS50053">
    <property type="entry name" value="UBIQUITIN_2"/>
    <property type="match status" value="1"/>
</dbReference>
<accession>A0A9P5P9N8</accession>
<reference evidence="2" key="1">
    <citation type="submission" date="2020-11" db="EMBL/GenBank/DDBJ databases">
        <authorList>
            <consortium name="DOE Joint Genome Institute"/>
            <person name="Ahrendt S."/>
            <person name="Riley R."/>
            <person name="Andreopoulos W."/>
            <person name="Labutti K."/>
            <person name="Pangilinan J."/>
            <person name="Ruiz-Duenas F.J."/>
            <person name="Barrasa J.M."/>
            <person name="Sanchez-Garcia M."/>
            <person name="Camarero S."/>
            <person name="Miyauchi S."/>
            <person name="Serrano A."/>
            <person name="Linde D."/>
            <person name="Babiker R."/>
            <person name="Drula E."/>
            <person name="Ayuso-Fernandez I."/>
            <person name="Pacheco R."/>
            <person name="Padilla G."/>
            <person name="Ferreira P."/>
            <person name="Barriuso J."/>
            <person name="Kellner H."/>
            <person name="Castanera R."/>
            <person name="Alfaro M."/>
            <person name="Ramirez L."/>
            <person name="Pisabarro A.G."/>
            <person name="Kuo A."/>
            <person name="Tritt A."/>
            <person name="Lipzen A."/>
            <person name="He G."/>
            <person name="Yan M."/>
            <person name="Ng V."/>
            <person name="Cullen D."/>
            <person name="Martin F."/>
            <person name="Rosso M.-N."/>
            <person name="Henrissat B."/>
            <person name="Hibbett D."/>
            <person name="Martinez A.T."/>
            <person name="Grigoriev I.V."/>
        </authorList>
    </citation>
    <scope>NUCLEOTIDE SEQUENCE</scope>
    <source>
        <strain evidence="2">AH 40177</strain>
    </source>
</reference>
<feature type="domain" description="Ubiquitin-like" evidence="1">
    <location>
        <begin position="261"/>
        <end position="336"/>
    </location>
</feature>
<dbReference type="Gene3D" id="3.10.20.90">
    <property type="entry name" value="Phosphatidylinositol 3-kinase Catalytic Subunit, Chain A, domain 1"/>
    <property type="match status" value="1"/>
</dbReference>
<protein>
    <recommendedName>
        <fullName evidence="1">Ubiquitin-like domain-containing protein</fullName>
    </recommendedName>
</protein>
<name>A0A9P5P9N8_9AGAR</name>
<dbReference type="EMBL" id="JADNRY010000297">
    <property type="protein sequence ID" value="KAF9059503.1"/>
    <property type="molecule type" value="Genomic_DNA"/>
</dbReference>
<evidence type="ECO:0000313" key="2">
    <source>
        <dbReference type="EMBL" id="KAF9059503.1"/>
    </source>
</evidence>
<dbReference type="Pfam" id="PF00240">
    <property type="entry name" value="ubiquitin"/>
    <property type="match status" value="1"/>
</dbReference>
<dbReference type="PRINTS" id="PR00348">
    <property type="entry name" value="UBIQUITIN"/>
</dbReference>
<dbReference type="FunFam" id="3.10.20.90:FF:000160">
    <property type="entry name" value="Polyubiquitin-C"/>
    <property type="match status" value="1"/>
</dbReference>
<dbReference type="InterPro" id="IPR050158">
    <property type="entry name" value="Ubiquitin_ubiquitin-like"/>
</dbReference>